<gene>
    <name evidence="4" type="ORF">MNBD_GAMMA03-385</name>
</gene>
<protein>
    <submittedName>
        <fullName evidence="4">3-oxoacyl-[ACP] synthase FabV like</fullName>
        <ecNumber evidence="4">2.3.1.41</ecNumber>
    </submittedName>
</protein>
<accession>A0A3B0WGB5</accession>
<proteinExistence type="inferred from homology"/>
<dbReference type="GO" id="GO:0004315">
    <property type="term" value="F:3-oxoacyl-[acyl-carrier-protein] synthase activity"/>
    <property type="evidence" value="ECO:0007669"/>
    <property type="project" value="UniProtKB-EC"/>
</dbReference>
<evidence type="ECO:0000313" key="4">
    <source>
        <dbReference type="EMBL" id="VAW49717.1"/>
    </source>
</evidence>
<dbReference type="GO" id="GO:0006633">
    <property type="term" value="P:fatty acid biosynthetic process"/>
    <property type="evidence" value="ECO:0007669"/>
    <property type="project" value="InterPro"/>
</dbReference>
<name>A0A3B0WGB5_9ZZZZ</name>
<dbReference type="InterPro" id="IPR016039">
    <property type="entry name" value="Thiolase-like"/>
</dbReference>
<dbReference type="PANTHER" id="PTHR11712:SF320">
    <property type="entry name" value="BETA-KETOACYL SYNTHASE"/>
    <property type="match status" value="1"/>
</dbReference>
<dbReference type="AlphaFoldDB" id="A0A3B0WGB5"/>
<keyword evidence="2 4" id="KW-0808">Transferase</keyword>
<dbReference type="GO" id="GO:0005829">
    <property type="term" value="C:cytosol"/>
    <property type="evidence" value="ECO:0007669"/>
    <property type="project" value="TreeGrafter"/>
</dbReference>
<dbReference type="Pfam" id="PF02801">
    <property type="entry name" value="Ketoacyl-synt_C"/>
    <property type="match status" value="1"/>
</dbReference>
<reference evidence="4" key="1">
    <citation type="submission" date="2018-06" db="EMBL/GenBank/DDBJ databases">
        <authorList>
            <person name="Zhirakovskaya E."/>
        </authorList>
    </citation>
    <scope>NUCLEOTIDE SEQUENCE</scope>
</reference>
<organism evidence="4">
    <name type="scientific">hydrothermal vent metagenome</name>
    <dbReference type="NCBI Taxonomy" id="652676"/>
    <lineage>
        <taxon>unclassified sequences</taxon>
        <taxon>metagenomes</taxon>
        <taxon>ecological metagenomes</taxon>
    </lineage>
</organism>
<evidence type="ECO:0000259" key="3">
    <source>
        <dbReference type="PROSITE" id="PS52004"/>
    </source>
</evidence>
<dbReference type="InterPro" id="IPR020841">
    <property type="entry name" value="PKS_Beta-ketoAc_synthase_dom"/>
</dbReference>
<evidence type="ECO:0000256" key="1">
    <source>
        <dbReference type="ARBA" id="ARBA00008467"/>
    </source>
</evidence>
<dbReference type="NCBIfam" id="NF006618">
    <property type="entry name" value="PRK09185.1"/>
    <property type="match status" value="1"/>
</dbReference>
<dbReference type="PANTHER" id="PTHR11712">
    <property type="entry name" value="POLYKETIDE SYNTHASE-RELATED"/>
    <property type="match status" value="1"/>
</dbReference>
<evidence type="ECO:0000256" key="2">
    <source>
        <dbReference type="ARBA" id="ARBA00022679"/>
    </source>
</evidence>
<dbReference type="EMBL" id="UOFC01000299">
    <property type="protein sequence ID" value="VAW49717.1"/>
    <property type="molecule type" value="Genomic_DNA"/>
</dbReference>
<dbReference type="PROSITE" id="PS00606">
    <property type="entry name" value="KS3_1"/>
    <property type="match status" value="1"/>
</dbReference>
<keyword evidence="4" id="KW-0012">Acyltransferase</keyword>
<dbReference type="SMART" id="SM00825">
    <property type="entry name" value="PKS_KS"/>
    <property type="match status" value="1"/>
</dbReference>
<dbReference type="InterPro" id="IPR014030">
    <property type="entry name" value="Ketoacyl_synth_N"/>
</dbReference>
<dbReference type="InterPro" id="IPR000794">
    <property type="entry name" value="Beta-ketoacyl_synthase"/>
</dbReference>
<dbReference type="InterPro" id="IPR018201">
    <property type="entry name" value="Ketoacyl_synth_AS"/>
</dbReference>
<dbReference type="EC" id="2.3.1.41" evidence="4"/>
<dbReference type="InterPro" id="IPR014031">
    <property type="entry name" value="Ketoacyl_synth_C"/>
</dbReference>
<feature type="domain" description="Ketosynthase family 3 (KS3)" evidence="3">
    <location>
        <begin position="1"/>
        <end position="413"/>
    </location>
</feature>
<dbReference type="SUPFAM" id="SSF53901">
    <property type="entry name" value="Thiolase-like"/>
    <property type="match status" value="2"/>
</dbReference>
<comment type="similarity">
    <text evidence="1">Belongs to the thiolase-like superfamily. Beta-ketoacyl-ACP synthases family.</text>
</comment>
<dbReference type="CDD" id="cd00834">
    <property type="entry name" value="KAS_I_II"/>
    <property type="match status" value="1"/>
</dbReference>
<dbReference type="Pfam" id="PF00109">
    <property type="entry name" value="ketoacyl-synt"/>
    <property type="match status" value="1"/>
</dbReference>
<dbReference type="Gene3D" id="3.40.47.10">
    <property type="match status" value="1"/>
</dbReference>
<dbReference type="PROSITE" id="PS52004">
    <property type="entry name" value="KS3_2"/>
    <property type="match status" value="1"/>
</dbReference>
<sequence>MHILASSLVSSLGSGKIEHVNALLNGTTGLSSKMPFHSKISEIETYLGEVKQLEDIQLPSELLSFHCRNNQLAWQALQSNGFAQKVQRLIKRFGAQRIGLVVGTSTSGIMATEEVFSGELAHEDYDYEKTDQMGVLAQFCCEALNIQGPSFVISTACSSSAKVFSVAQRWLNANIVDVVVAGGVDTLCLTTVHGFNALGLVSKNICKPLDVQRDGISIGEAGGFVLLGDKHNKHIMSENFESLVEVVGVGESSDAYHISSPHPEGKGAQLAMLSAMEQAGISIDDVDYINLHGTATSSNDISEISAISHLVNLNSQIWISSTKGFVGHTLGAAGITEIIFCQWALEEQFVPANLNLEQLDPVLALKLESELAAKSVKVPLKSESLTTEQPKMIYAMSNSFGFGGNNASVLLKKEGA</sequence>